<sequence length="216" mass="24690">MKRVIIITILACLPLALFSQRGSRSLGRKFSPIYGSDADINRTLTFISENFAFDSLTYSRLANLKGYVHCRFFVEKDGSVVDIQIARGLAYWIDYEIIAGMKALPKMEPFKDRAGGALKVRREVFFTFNNSEEDRFSKLPNYSDHQQQDPEIERQRKEQIEKGIAQNKAWDKFMEENAKLSLDGKSIYKPGTLPNNPLKITPPPTRPPIKVTIKAE</sequence>
<evidence type="ECO:0000313" key="2">
    <source>
        <dbReference type="EMBL" id="CDN31025.1"/>
    </source>
</evidence>
<evidence type="ECO:0008006" key="4">
    <source>
        <dbReference type="Google" id="ProtNLM"/>
    </source>
</evidence>
<keyword evidence="3" id="KW-1185">Reference proteome</keyword>
<feature type="region of interest" description="Disordered" evidence="1">
    <location>
        <begin position="184"/>
        <end position="216"/>
    </location>
</feature>
<proteinExistence type="predicted"/>
<organism evidence="2 3">
    <name type="scientific">Mucinivorans hirudinis</name>
    <dbReference type="NCBI Taxonomy" id="1433126"/>
    <lineage>
        <taxon>Bacteria</taxon>
        <taxon>Pseudomonadati</taxon>
        <taxon>Bacteroidota</taxon>
        <taxon>Bacteroidia</taxon>
        <taxon>Bacteroidales</taxon>
        <taxon>Rikenellaceae</taxon>
        <taxon>Mucinivorans</taxon>
    </lineage>
</organism>
<dbReference type="Gene3D" id="3.30.1150.10">
    <property type="match status" value="1"/>
</dbReference>
<gene>
    <name evidence="2" type="ORF">BN938_0926</name>
</gene>
<dbReference type="SUPFAM" id="SSF74653">
    <property type="entry name" value="TolA/TonB C-terminal domain"/>
    <property type="match status" value="1"/>
</dbReference>
<evidence type="ECO:0000313" key="3">
    <source>
        <dbReference type="Proteomes" id="UP000027616"/>
    </source>
</evidence>
<dbReference type="Proteomes" id="UP000027616">
    <property type="component" value="Chromosome I"/>
</dbReference>
<dbReference type="EMBL" id="HG934468">
    <property type="protein sequence ID" value="CDN31025.1"/>
    <property type="molecule type" value="Genomic_DNA"/>
</dbReference>
<protein>
    <recommendedName>
        <fullName evidence="4">TonB C-terminal domain-containing protein</fullName>
    </recommendedName>
</protein>
<dbReference type="KEGG" id="rbc:BN938_0926"/>
<dbReference type="OrthoDB" id="9814002at2"/>
<dbReference type="HOGENOM" id="CLU_1276442_0_0_10"/>
<feature type="compositionally biased region" description="Basic and acidic residues" evidence="1">
    <location>
        <begin position="146"/>
        <end position="156"/>
    </location>
</feature>
<name>A0A060R779_9BACT</name>
<evidence type="ECO:0000256" key="1">
    <source>
        <dbReference type="SAM" id="MobiDB-lite"/>
    </source>
</evidence>
<dbReference type="STRING" id="1433126.BN938_0926"/>
<dbReference type="AlphaFoldDB" id="A0A060R779"/>
<feature type="region of interest" description="Disordered" evidence="1">
    <location>
        <begin position="137"/>
        <end position="156"/>
    </location>
</feature>
<accession>A0A060R779</accession>
<reference evidence="2 3" key="1">
    <citation type="journal article" date="2015" name="Genome Announc.">
        <title>Complete Genome Sequence of the Novel Leech Symbiont Mucinivorans hirudinis M3T.</title>
        <authorList>
            <person name="Nelson M.C."/>
            <person name="Bomar L."/>
            <person name="Graf J."/>
        </authorList>
    </citation>
    <scope>NUCLEOTIDE SEQUENCE [LARGE SCALE GENOMIC DNA]</scope>
    <source>
        <strain evidence="3">M3</strain>
    </source>
</reference>